<comment type="similarity">
    <text evidence="2">In the N-terminal section; belongs to the NhaA Na(+)/H(+) (TC 2.A.33) antiporter family.</text>
</comment>
<dbReference type="SUPFAM" id="SSF52833">
    <property type="entry name" value="Thioredoxin-like"/>
    <property type="match status" value="1"/>
</dbReference>
<dbReference type="OrthoDB" id="117402at2"/>
<dbReference type="EMBL" id="FRBI01000028">
    <property type="protein sequence ID" value="SHN24785.1"/>
    <property type="molecule type" value="Genomic_DNA"/>
</dbReference>
<feature type="domain" description="Thioredoxin" evidence="14">
    <location>
        <begin position="440"/>
        <end position="621"/>
    </location>
</feature>
<sequence length="635" mass="67728">MFRGFSTPLTGRTERDSSGVSSPWAYIRTETGSAAVLLGATLAALAWVNIAPGGYATVWGTHLSVRLGAHGIDMDLREWVNSGLMTLFFLVVGLEARREFDMGELRDRRRIPLPLLAGVSGMVVPVAIYLAVNSGRSSAHGWGTAMSTDTAFALGMLALLGSRFPRRLHTFILTVAVVDDFLALAVIATAYSEHLSWTPLLIGVGVLVAAALVRRTGTRRGPVYAVLAIVAWGAFLQSGVDPVVVGLIMGLMSYAYPAPRDALERASGVFRAFREQPTADLEREARQGIASALSPNDRLQRLYHPWTSYLIVPLFALANAGIEINGSLLSSAFTSPITLGILLGYGLGKPIGVVGATALATRLSGGRMRPPVGWAAVAGGGTIAGIGFTVSLLIATLAFDGRQLDQAKIGVLSAVVFAMLATALVALVTGRLPKERRARALLGTAEAVVDLAEPVDPERDHVRGPLDAPVTVVEYGDFECPYCGQAESVVRELLADFGDVRYVWRHLPLNDVHPHAQLAAEAAEVAGFQGAFWQMRDRLFEHQDRLQVKDLLAHAKELSLDMGAFQEALRGRKGAARVERDVESADLSGVAGTPTFFINGRRHQGAYDIQSLSAAVVAARDRAVLIDGASPGSAR</sequence>
<evidence type="ECO:0000256" key="5">
    <source>
        <dbReference type="ARBA" id="ARBA00022475"/>
    </source>
</evidence>
<dbReference type="GO" id="GO:0015385">
    <property type="term" value="F:sodium:proton antiporter activity"/>
    <property type="evidence" value="ECO:0007669"/>
    <property type="project" value="UniProtKB-UniRule"/>
</dbReference>
<comment type="function">
    <text evidence="12">Na(+)/H(+) antiporter that extrudes sodium in exchange for external protons.</text>
</comment>
<dbReference type="Pfam" id="PF06965">
    <property type="entry name" value="Na_H_antiport_1"/>
    <property type="match status" value="1"/>
</dbReference>
<keyword evidence="6 12" id="KW-0812">Transmembrane</keyword>
<accession>A0A1M7Q3N9</accession>
<comment type="similarity">
    <text evidence="12">Belongs to the NhaA Na(+)/H(+) (TC 2.A.33) antiporter family.</text>
</comment>
<dbReference type="GO" id="GO:0005886">
    <property type="term" value="C:plasma membrane"/>
    <property type="evidence" value="ECO:0007669"/>
    <property type="project" value="UniProtKB-SubCell"/>
</dbReference>
<feature type="transmembrane region" description="Helical" evidence="12">
    <location>
        <begin position="34"/>
        <end position="56"/>
    </location>
</feature>
<evidence type="ECO:0000313" key="16">
    <source>
        <dbReference type="Proteomes" id="UP000184111"/>
    </source>
</evidence>
<dbReference type="NCBIfam" id="TIGR00773">
    <property type="entry name" value="NhaA"/>
    <property type="match status" value="1"/>
</dbReference>
<dbReference type="RefSeq" id="WP_073502175.1">
    <property type="nucleotide sequence ID" value="NZ_FRBI01000028.1"/>
</dbReference>
<feature type="transmembrane region" description="Helical" evidence="12">
    <location>
        <begin position="115"/>
        <end position="132"/>
    </location>
</feature>
<dbReference type="InterPro" id="IPR012336">
    <property type="entry name" value="Thioredoxin-like_fold"/>
</dbReference>
<keyword evidence="3 12" id="KW-0813">Transport</keyword>
<keyword evidence="8 12" id="KW-0915">Sodium</keyword>
<evidence type="ECO:0000313" key="15">
    <source>
        <dbReference type="EMBL" id="SHN24785.1"/>
    </source>
</evidence>
<dbReference type="Pfam" id="PF13462">
    <property type="entry name" value="Thioredoxin_4"/>
    <property type="match status" value="1"/>
</dbReference>
<evidence type="ECO:0000256" key="3">
    <source>
        <dbReference type="ARBA" id="ARBA00022448"/>
    </source>
</evidence>
<feature type="transmembrane region" description="Helical" evidence="12">
    <location>
        <begin position="171"/>
        <end position="191"/>
    </location>
</feature>
<feature type="transmembrane region" description="Helical" evidence="12">
    <location>
        <begin position="138"/>
        <end position="159"/>
    </location>
</feature>
<gene>
    <name evidence="12" type="primary">nhaA</name>
    <name evidence="15" type="ORF">SAMN05216499_128100</name>
</gene>
<reference evidence="15 16" key="1">
    <citation type="submission" date="2016-11" db="EMBL/GenBank/DDBJ databases">
        <authorList>
            <person name="Jaros S."/>
            <person name="Januszkiewicz K."/>
            <person name="Wedrychowicz H."/>
        </authorList>
    </citation>
    <scope>NUCLEOTIDE SEQUENCE [LARGE SCALE GENOMIC DNA]</scope>
    <source>
        <strain evidence="15 16">CGMCC 4.2025</strain>
    </source>
</reference>
<dbReference type="GO" id="GO:0006885">
    <property type="term" value="P:regulation of pH"/>
    <property type="evidence" value="ECO:0007669"/>
    <property type="project" value="UniProtKB-UniRule"/>
</dbReference>
<keyword evidence="4 12" id="KW-0050">Antiport</keyword>
<comment type="catalytic activity">
    <reaction evidence="12">
        <text>Na(+)(in) + 2 H(+)(out) = Na(+)(out) + 2 H(+)(in)</text>
        <dbReference type="Rhea" id="RHEA:29251"/>
        <dbReference type="ChEBI" id="CHEBI:15378"/>
        <dbReference type="ChEBI" id="CHEBI:29101"/>
    </reaction>
</comment>
<dbReference type="Gene3D" id="3.40.30.10">
    <property type="entry name" value="Glutaredoxin"/>
    <property type="match status" value="1"/>
</dbReference>
<feature type="region of interest" description="Disordered" evidence="13">
    <location>
        <begin position="1"/>
        <end position="20"/>
    </location>
</feature>
<name>A0A1M7Q3N9_9ACTN</name>
<dbReference type="AlphaFoldDB" id="A0A1M7Q3N9"/>
<dbReference type="Proteomes" id="UP000184111">
    <property type="component" value="Unassembled WGS sequence"/>
</dbReference>
<feature type="transmembrane region" description="Helical" evidence="12">
    <location>
        <begin position="76"/>
        <end position="94"/>
    </location>
</feature>
<keyword evidence="5 12" id="KW-1003">Cell membrane</keyword>
<evidence type="ECO:0000256" key="6">
    <source>
        <dbReference type="ARBA" id="ARBA00022692"/>
    </source>
</evidence>
<dbReference type="PROSITE" id="PS51352">
    <property type="entry name" value="THIOREDOXIN_2"/>
    <property type="match status" value="1"/>
</dbReference>
<keyword evidence="11 12" id="KW-0739">Sodium transport</keyword>
<dbReference type="InterPro" id="IPR023171">
    <property type="entry name" value="Na/H_antiporter_dom_sf"/>
</dbReference>
<dbReference type="InterPro" id="IPR004670">
    <property type="entry name" value="NhaA"/>
</dbReference>
<comment type="subcellular location">
    <subcellularLocation>
        <location evidence="1">Cell inner membrane</location>
        <topology evidence="1">Multi-pass membrane protein</topology>
    </subcellularLocation>
    <subcellularLocation>
        <location evidence="12">Cell membrane</location>
        <topology evidence="12">Multi-pass membrane protein</topology>
    </subcellularLocation>
</comment>
<feature type="transmembrane region" description="Helical" evidence="12">
    <location>
        <begin position="337"/>
        <end position="360"/>
    </location>
</feature>
<evidence type="ECO:0000256" key="2">
    <source>
        <dbReference type="ARBA" id="ARBA00007006"/>
    </source>
</evidence>
<evidence type="ECO:0000256" key="1">
    <source>
        <dbReference type="ARBA" id="ARBA00004429"/>
    </source>
</evidence>
<dbReference type="PANTHER" id="PTHR30341:SF0">
    <property type="entry name" value="NA(+)_H(+) ANTIPORTER NHAA"/>
    <property type="match status" value="1"/>
</dbReference>
<evidence type="ECO:0000256" key="9">
    <source>
        <dbReference type="ARBA" id="ARBA00023065"/>
    </source>
</evidence>
<protein>
    <recommendedName>
        <fullName evidence="12">Na(+)/H(+) antiporter NhaA</fullName>
    </recommendedName>
    <alternativeName>
        <fullName evidence="12">Sodium/proton antiporter NhaA</fullName>
    </alternativeName>
</protein>
<dbReference type="InterPro" id="IPR036249">
    <property type="entry name" value="Thioredoxin-like_sf"/>
</dbReference>
<evidence type="ECO:0000256" key="13">
    <source>
        <dbReference type="SAM" id="MobiDB-lite"/>
    </source>
</evidence>
<dbReference type="Gene3D" id="1.20.1530.10">
    <property type="entry name" value="Na+/H+ antiporter like domain"/>
    <property type="match status" value="1"/>
</dbReference>
<feature type="transmembrane region" description="Helical" evidence="12">
    <location>
        <begin position="372"/>
        <end position="397"/>
    </location>
</feature>
<dbReference type="HAMAP" id="MF_01844">
    <property type="entry name" value="NhaA"/>
    <property type="match status" value="1"/>
</dbReference>
<dbReference type="STRING" id="310782.SAMN05216499_128100"/>
<organism evidence="15 16">
    <name type="scientific">Actinacidiphila paucisporea</name>
    <dbReference type="NCBI Taxonomy" id="310782"/>
    <lineage>
        <taxon>Bacteria</taxon>
        <taxon>Bacillati</taxon>
        <taxon>Actinomycetota</taxon>
        <taxon>Actinomycetes</taxon>
        <taxon>Kitasatosporales</taxon>
        <taxon>Streptomycetaceae</taxon>
        <taxon>Actinacidiphila</taxon>
    </lineage>
</organism>
<keyword evidence="7 12" id="KW-1133">Transmembrane helix</keyword>
<feature type="transmembrane region" description="Helical" evidence="12">
    <location>
        <begin position="197"/>
        <end position="213"/>
    </location>
</feature>
<evidence type="ECO:0000256" key="12">
    <source>
        <dbReference type="HAMAP-Rule" id="MF_01844"/>
    </source>
</evidence>
<keyword evidence="9 12" id="KW-0406">Ion transport</keyword>
<evidence type="ECO:0000256" key="11">
    <source>
        <dbReference type="ARBA" id="ARBA00023201"/>
    </source>
</evidence>
<evidence type="ECO:0000259" key="14">
    <source>
        <dbReference type="PROSITE" id="PS51352"/>
    </source>
</evidence>
<proteinExistence type="inferred from homology"/>
<evidence type="ECO:0000256" key="10">
    <source>
        <dbReference type="ARBA" id="ARBA00023136"/>
    </source>
</evidence>
<evidence type="ECO:0000256" key="7">
    <source>
        <dbReference type="ARBA" id="ARBA00022989"/>
    </source>
</evidence>
<dbReference type="InterPro" id="IPR013766">
    <property type="entry name" value="Thioredoxin_domain"/>
</dbReference>
<feature type="transmembrane region" description="Helical" evidence="12">
    <location>
        <begin position="409"/>
        <end position="429"/>
    </location>
</feature>
<feature type="transmembrane region" description="Helical" evidence="12">
    <location>
        <begin position="225"/>
        <end position="256"/>
    </location>
</feature>
<keyword evidence="16" id="KW-1185">Reference proteome</keyword>
<dbReference type="PANTHER" id="PTHR30341">
    <property type="entry name" value="SODIUM ION/PROTON ANTIPORTER NHAA-RELATED"/>
    <property type="match status" value="1"/>
</dbReference>
<evidence type="ECO:0000256" key="4">
    <source>
        <dbReference type="ARBA" id="ARBA00022449"/>
    </source>
</evidence>
<keyword evidence="10 12" id="KW-0472">Membrane</keyword>
<evidence type="ECO:0000256" key="8">
    <source>
        <dbReference type="ARBA" id="ARBA00023053"/>
    </source>
</evidence>